<comment type="caution">
    <text evidence="4">The sequence shown here is derived from an EMBL/GenBank/DDBJ whole genome shotgun (WGS) entry which is preliminary data.</text>
</comment>
<keyword evidence="5" id="KW-1185">Reference proteome</keyword>
<evidence type="ECO:0000256" key="2">
    <source>
        <dbReference type="ARBA" id="ARBA00023163"/>
    </source>
</evidence>
<gene>
    <name evidence="4" type="ORF">GCM10022222_06980</name>
</gene>
<protein>
    <recommendedName>
        <fullName evidence="3">HTH-type transcriptional regulator MT1864/Rv1816-like C-terminal domain-containing protein</fullName>
    </recommendedName>
</protein>
<evidence type="ECO:0000313" key="5">
    <source>
        <dbReference type="Proteomes" id="UP001500689"/>
    </source>
</evidence>
<dbReference type="InterPro" id="IPR025996">
    <property type="entry name" value="MT1864/Rv1816-like_C"/>
</dbReference>
<dbReference type="InterPro" id="IPR036271">
    <property type="entry name" value="Tet_transcr_reg_TetR-rel_C_sf"/>
</dbReference>
<organism evidence="4 5">
    <name type="scientific">Amycolatopsis ultiminotia</name>
    <dbReference type="NCBI Taxonomy" id="543629"/>
    <lineage>
        <taxon>Bacteria</taxon>
        <taxon>Bacillati</taxon>
        <taxon>Actinomycetota</taxon>
        <taxon>Actinomycetes</taxon>
        <taxon>Pseudonocardiales</taxon>
        <taxon>Pseudonocardiaceae</taxon>
        <taxon>Amycolatopsis</taxon>
    </lineage>
</organism>
<keyword evidence="2" id="KW-0804">Transcription</keyword>
<evidence type="ECO:0000313" key="4">
    <source>
        <dbReference type="EMBL" id="GAA3526594.1"/>
    </source>
</evidence>
<sequence length="66" mass="6968">MRTLAEALAACVKAGRSTSTDPETDAVALWLGLHGLAHQRIVAPALGWPPDIAKRLVSTLAHLAEQ</sequence>
<reference evidence="5" key="1">
    <citation type="journal article" date="2019" name="Int. J. Syst. Evol. Microbiol.">
        <title>The Global Catalogue of Microorganisms (GCM) 10K type strain sequencing project: providing services to taxonomists for standard genome sequencing and annotation.</title>
        <authorList>
            <consortium name="The Broad Institute Genomics Platform"/>
            <consortium name="The Broad Institute Genome Sequencing Center for Infectious Disease"/>
            <person name="Wu L."/>
            <person name="Ma J."/>
        </authorList>
    </citation>
    <scope>NUCLEOTIDE SEQUENCE [LARGE SCALE GENOMIC DNA]</scope>
    <source>
        <strain evidence="5">JCM 16898</strain>
    </source>
</reference>
<dbReference type="EMBL" id="BAAAZN010000001">
    <property type="protein sequence ID" value="GAA3526594.1"/>
    <property type="molecule type" value="Genomic_DNA"/>
</dbReference>
<evidence type="ECO:0000256" key="1">
    <source>
        <dbReference type="ARBA" id="ARBA00023015"/>
    </source>
</evidence>
<dbReference type="Proteomes" id="UP001500689">
    <property type="component" value="Unassembled WGS sequence"/>
</dbReference>
<feature type="domain" description="HTH-type transcriptional regulator MT1864/Rv1816-like C-terminal" evidence="3">
    <location>
        <begin position="1"/>
        <end position="58"/>
    </location>
</feature>
<dbReference type="SUPFAM" id="SSF48498">
    <property type="entry name" value="Tetracyclin repressor-like, C-terminal domain"/>
    <property type="match status" value="1"/>
</dbReference>
<dbReference type="Pfam" id="PF13305">
    <property type="entry name" value="TetR_C_33"/>
    <property type="match status" value="1"/>
</dbReference>
<evidence type="ECO:0000259" key="3">
    <source>
        <dbReference type="Pfam" id="PF13305"/>
    </source>
</evidence>
<keyword evidence="1" id="KW-0805">Transcription regulation</keyword>
<proteinExistence type="predicted"/>
<accession>A0ABP6V5J9</accession>
<name>A0ABP6V5J9_9PSEU</name>